<evidence type="ECO:0000256" key="6">
    <source>
        <dbReference type="ARBA" id="ARBA00022763"/>
    </source>
</evidence>
<evidence type="ECO:0000256" key="9">
    <source>
        <dbReference type="ARBA" id="ARBA00022833"/>
    </source>
</evidence>
<evidence type="ECO:0000256" key="13">
    <source>
        <dbReference type="ARBA" id="ARBA00023204"/>
    </source>
</evidence>
<evidence type="ECO:0000256" key="14">
    <source>
        <dbReference type="ARBA" id="ARBA00038000"/>
    </source>
</evidence>
<keyword evidence="6" id="KW-0227">DNA damage</keyword>
<evidence type="ECO:0000256" key="3">
    <source>
        <dbReference type="ARBA" id="ARBA00022723"/>
    </source>
</evidence>
<keyword evidence="7" id="KW-0228">DNA excision</keyword>
<keyword evidence="10" id="KW-0067">ATP-binding</keyword>
<evidence type="ECO:0000256" key="2">
    <source>
        <dbReference type="ARBA" id="ARBA00022490"/>
    </source>
</evidence>
<organism evidence="18 19">
    <name type="scientific">Gordonia sputi NBRC 100414</name>
    <dbReference type="NCBI Taxonomy" id="1089453"/>
    <lineage>
        <taxon>Bacteria</taxon>
        <taxon>Bacillati</taxon>
        <taxon>Actinomycetota</taxon>
        <taxon>Actinomycetes</taxon>
        <taxon>Mycobacteriales</taxon>
        <taxon>Gordoniaceae</taxon>
        <taxon>Gordonia</taxon>
    </lineage>
</organism>
<dbReference type="GO" id="GO:0006281">
    <property type="term" value="P:DNA repair"/>
    <property type="evidence" value="ECO:0007669"/>
    <property type="project" value="UniProtKB-KW"/>
</dbReference>
<feature type="domain" description="ABC transporter" evidence="17">
    <location>
        <begin position="552"/>
        <end position="888"/>
    </location>
</feature>
<dbReference type="GO" id="GO:0004518">
    <property type="term" value="F:nuclease activity"/>
    <property type="evidence" value="ECO:0007669"/>
    <property type="project" value="UniProtKB-KW"/>
</dbReference>
<evidence type="ECO:0000256" key="7">
    <source>
        <dbReference type="ARBA" id="ARBA00022769"/>
    </source>
</evidence>
<comment type="subcellular location">
    <subcellularLocation>
        <location evidence="1">Cytoplasm</location>
    </subcellularLocation>
</comment>
<evidence type="ECO:0000259" key="17">
    <source>
        <dbReference type="PROSITE" id="PS50893"/>
    </source>
</evidence>
<evidence type="ECO:0000313" key="18">
    <source>
        <dbReference type="EMBL" id="GAB38749.1"/>
    </source>
</evidence>
<keyword evidence="9" id="KW-0862">Zinc</keyword>
<dbReference type="GO" id="GO:0005737">
    <property type="term" value="C:cytoplasm"/>
    <property type="evidence" value="ECO:0007669"/>
    <property type="project" value="UniProtKB-SubCell"/>
</dbReference>
<gene>
    <name evidence="18" type="ORF">GOSPT_050_00310</name>
</gene>
<dbReference type="eggNOG" id="COG0178">
    <property type="taxonomic scope" value="Bacteria"/>
</dbReference>
<keyword evidence="5" id="KW-0547">Nucleotide-binding</keyword>
<dbReference type="InterPro" id="IPR003593">
    <property type="entry name" value="AAA+_ATPase"/>
</dbReference>
<dbReference type="Pfam" id="PF17755">
    <property type="entry name" value="UvrA_DNA-bind"/>
    <property type="match status" value="1"/>
</dbReference>
<keyword evidence="13" id="KW-0234">DNA repair</keyword>
<proteinExistence type="inferred from homology"/>
<accession>H5TZ41</accession>
<dbReference type="InterPro" id="IPR027417">
    <property type="entry name" value="P-loop_NTPase"/>
</dbReference>
<comment type="caution">
    <text evidence="18">The sequence shown here is derived from an EMBL/GenBank/DDBJ whole genome shotgun (WGS) entry which is preliminary data.</text>
</comment>
<dbReference type="GO" id="GO:0008270">
    <property type="term" value="F:zinc ion binding"/>
    <property type="evidence" value="ECO:0007669"/>
    <property type="project" value="UniProtKB-KW"/>
</dbReference>
<evidence type="ECO:0000256" key="8">
    <source>
        <dbReference type="ARBA" id="ARBA00022771"/>
    </source>
</evidence>
<evidence type="ECO:0000256" key="11">
    <source>
        <dbReference type="ARBA" id="ARBA00022881"/>
    </source>
</evidence>
<dbReference type="Proteomes" id="UP000005845">
    <property type="component" value="Unassembled WGS sequence"/>
</dbReference>
<dbReference type="EMBL" id="BAFC01000050">
    <property type="protein sequence ID" value="GAB38749.1"/>
    <property type="molecule type" value="Genomic_DNA"/>
</dbReference>
<evidence type="ECO:0000256" key="15">
    <source>
        <dbReference type="ARBA" id="ARBA00039316"/>
    </source>
</evidence>
<protein>
    <recommendedName>
        <fullName evidence="15">UvrABC system protein A</fullName>
    </recommendedName>
    <alternativeName>
        <fullName evidence="16">Excinuclease ABC subunit A</fullName>
    </alternativeName>
</protein>
<keyword evidence="8" id="KW-0863">Zinc-finger</keyword>
<dbReference type="InterPro" id="IPR003439">
    <property type="entry name" value="ABC_transporter-like_ATP-bd"/>
</dbReference>
<dbReference type="PANTHER" id="PTHR43152:SF3">
    <property type="entry name" value="UVRABC SYSTEM PROTEIN A"/>
    <property type="match status" value="1"/>
</dbReference>
<dbReference type="GO" id="GO:0003677">
    <property type="term" value="F:DNA binding"/>
    <property type="evidence" value="ECO:0007669"/>
    <property type="project" value="UniProtKB-KW"/>
</dbReference>
<dbReference type="AlphaFoldDB" id="H5TZ41"/>
<keyword evidence="2" id="KW-0963">Cytoplasm</keyword>
<dbReference type="GO" id="GO:0005524">
    <property type="term" value="F:ATP binding"/>
    <property type="evidence" value="ECO:0007669"/>
    <property type="project" value="UniProtKB-KW"/>
</dbReference>
<evidence type="ECO:0000256" key="5">
    <source>
        <dbReference type="ARBA" id="ARBA00022741"/>
    </source>
</evidence>
<keyword evidence="19" id="KW-1185">Reference proteome</keyword>
<comment type="similarity">
    <text evidence="14">Belongs to the ABC transporter superfamily. UvrA family.</text>
</comment>
<dbReference type="Gene3D" id="1.10.8.280">
    <property type="entry name" value="ABC transporter ATPase domain-like"/>
    <property type="match status" value="1"/>
</dbReference>
<dbReference type="Gene3D" id="3.40.50.300">
    <property type="entry name" value="P-loop containing nucleotide triphosphate hydrolases"/>
    <property type="match status" value="2"/>
</dbReference>
<dbReference type="SMART" id="SM00382">
    <property type="entry name" value="AAA"/>
    <property type="match status" value="2"/>
</dbReference>
<keyword evidence="11" id="KW-0267">Excision nuclease</keyword>
<evidence type="ECO:0000256" key="1">
    <source>
        <dbReference type="ARBA" id="ARBA00004496"/>
    </source>
</evidence>
<keyword evidence="3" id="KW-0479">Metal-binding</keyword>
<evidence type="ECO:0000256" key="10">
    <source>
        <dbReference type="ARBA" id="ARBA00022840"/>
    </source>
</evidence>
<dbReference type="SUPFAM" id="SSF52540">
    <property type="entry name" value="P-loop containing nucleoside triphosphate hydrolases"/>
    <property type="match status" value="2"/>
</dbReference>
<dbReference type="InterPro" id="IPR017871">
    <property type="entry name" value="ABC_transporter-like_CS"/>
</dbReference>
<evidence type="ECO:0000313" key="19">
    <source>
        <dbReference type="Proteomes" id="UP000005845"/>
    </source>
</evidence>
<evidence type="ECO:0000256" key="16">
    <source>
        <dbReference type="ARBA" id="ARBA00042156"/>
    </source>
</evidence>
<name>H5TZ41_9ACTN</name>
<reference evidence="18 19" key="1">
    <citation type="submission" date="2012-02" db="EMBL/GenBank/DDBJ databases">
        <title>Whole genome shotgun sequence of Gordonia sputi NBRC 100414.</title>
        <authorList>
            <person name="Yoshida I."/>
            <person name="Hosoyama A."/>
            <person name="Tsuchikane K."/>
            <person name="Katsumata H."/>
            <person name="Yamazaki S."/>
            <person name="Fujita N."/>
        </authorList>
    </citation>
    <scope>NUCLEOTIDE SEQUENCE [LARGE SCALE GENOMIC DNA]</scope>
    <source>
        <strain evidence="18 19">NBRC 100414</strain>
    </source>
</reference>
<sequence>MRNLSSWTSGVVDRPLTDLLAKIARPRSGVGALLVAGVGSVSIRSGVDRLERVSRSVEHVSAPVRRSAEPDQISVRGARVNNLADLDVDIPLRALVGIAGVSGSGKSSLALGVLYAEGSRRYIEALSTYTRRRMAQAARANVDSVEHVPAALALRQRPAPPGVRSTFGTSSELLNVLRLMFSRLASHRCPNGHYVPPTIDVAAERPFFCPVCGAQVDAPGAEDLAFNSRGACPTCAGTGVVRTVDDDALVPDPDKTLDEGAVVPWNMFGFNVQPAIAREFGVRTDVPWRDLTDDEREIVLDGPEEKKHITVTSKKGVHDLDFTFRNARLTVTEELKRADNEKRLARVSRFLTVGTCLTCDGTRLSDAARAPRIGDDNLADITALSLDDVLAWAPGVPTTLPPEMREMAQGLVDTLFDMARRLVELGLGYLTLDRAGATLSTGERQRVQLARAVRNRTTGVLYVLDEPSIGLHPANIEGLLGVMNDLLADGNSVVFVDHDVQILRQAEWLVEIGPGSGSDGGRVIAQGTVSAVSGDPDSRLAGFLTGAEDVVVRAQSPRDEVFAPGSFHLETSAIHTVEPLVVDIPRGRLVAVTGVSGSGKTTMVLESFVPALAALSTEPPARLPRHVVELDVPELPSGKRFHPQVVDATPIGINVRSTVATYSGVMDDLRRAYADTEAARAAGLTASDFSYNTGSLSCPRCEGTGEVSLDVQFLPDIDIVCPECKGSRFAPRAREFTRDGVSLPELLGYTIRDAVRAVSGLARVTKRLKALDELGLGYLTLGESTPALSGGEAQRLKLVNQLHRDQSDTVFVLDEPSVGLHPLDVRTLLQVLTRLTERGGTVIVIEHDLDVIANADYVIDMGPGGGEAGGRIVAVGTPGEVATDSVSITGRYLAEHLRG</sequence>
<dbReference type="InterPro" id="IPR041552">
    <property type="entry name" value="UvrA_DNA-bd"/>
</dbReference>
<dbReference type="PROSITE" id="PS00211">
    <property type="entry name" value="ABC_TRANSPORTER_1"/>
    <property type="match status" value="1"/>
</dbReference>
<dbReference type="PANTHER" id="PTHR43152">
    <property type="entry name" value="UVRABC SYSTEM PROTEIN A"/>
    <property type="match status" value="1"/>
</dbReference>
<evidence type="ECO:0000256" key="4">
    <source>
        <dbReference type="ARBA" id="ARBA00022737"/>
    </source>
</evidence>
<keyword evidence="12" id="KW-0238">DNA-binding</keyword>
<dbReference type="Gene3D" id="1.20.1580.10">
    <property type="entry name" value="ABC transporter ATPase like domain"/>
    <property type="match status" value="2"/>
</dbReference>
<evidence type="ECO:0000256" key="12">
    <source>
        <dbReference type="ARBA" id="ARBA00023125"/>
    </source>
</evidence>
<keyword evidence="4" id="KW-0677">Repeat</keyword>
<dbReference type="GO" id="GO:0016887">
    <property type="term" value="F:ATP hydrolysis activity"/>
    <property type="evidence" value="ECO:0007669"/>
    <property type="project" value="InterPro"/>
</dbReference>
<dbReference type="PROSITE" id="PS50893">
    <property type="entry name" value="ABC_TRANSPORTER_2"/>
    <property type="match status" value="1"/>
</dbReference>